<reference evidence="2" key="1">
    <citation type="submission" date="2023-06" db="EMBL/GenBank/DDBJ databases">
        <title>Genomic analysis of the entomopathogenic nematode Steinernema hermaphroditum.</title>
        <authorList>
            <person name="Schwarz E.M."/>
            <person name="Heppert J.K."/>
            <person name="Baniya A."/>
            <person name="Schwartz H.T."/>
            <person name="Tan C.-H."/>
            <person name="Antoshechkin I."/>
            <person name="Sternberg P.W."/>
            <person name="Goodrich-Blair H."/>
            <person name="Dillman A.R."/>
        </authorList>
    </citation>
    <scope>NUCLEOTIDE SEQUENCE</scope>
    <source>
        <strain evidence="2">PS9179</strain>
        <tissue evidence="2">Whole animal</tissue>
    </source>
</reference>
<evidence type="ECO:0000313" key="2">
    <source>
        <dbReference type="EMBL" id="KAK0427926.1"/>
    </source>
</evidence>
<evidence type="ECO:0000313" key="3">
    <source>
        <dbReference type="Proteomes" id="UP001175271"/>
    </source>
</evidence>
<sequence length="104" mass="12412">MIPAVDAPLRHFRWHGASEKKIADQVARRAEKELLLLSLWRQKETTRRLNSLPYCKQAESYRLSNLRCHEINQKSHYGQNLIVNRSKERRVRRPHTCFLQEMSS</sequence>
<accession>A0AA39IP91</accession>
<organism evidence="2 3">
    <name type="scientific">Steinernema hermaphroditum</name>
    <dbReference type="NCBI Taxonomy" id="289476"/>
    <lineage>
        <taxon>Eukaryota</taxon>
        <taxon>Metazoa</taxon>
        <taxon>Ecdysozoa</taxon>
        <taxon>Nematoda</taxon>
        <taxon>Chromadorea</taxon>
        <taxon>Rhabditida</taxon>
        <taxon>Tylenchina</taxon>
        <taxon>Panagrolaimomorpha</taxon>
        <taxon>Strongyloidoidea</taxon>
        <taxon>Steinernematidae</taxon>
        <taxon>Steinernema</taxon>
    </lineage>
</organism>
<evidence type="ECO:0000313" key="1">
    <source>
        <dbReference type="EMBL" id="KAK0427913.1"/>
    </source>
</evidence>
<gene>
    <name evidence="1" type="ORF">QR680_010485</name>
    <name evidence="2" type="ORF">QR680_010489</name>
</gene>
<dbReference type="Proteomes" id="UP001175271">
    <property type="component" value="Unassembled WGS sequence"/>
</dbReference>
<dbReference type="EMBL" id="JAUCMV010000001">
    <property type="protein sequence ID" value="KAK0427913.1"/>
    <property type="molecule type" value="Genomic_DNA"/>
</dbReference>
<protein>
    <submittedName>
        <fullName evidence="2">Uncharacterized protein</fullName>
    </submittedName>
</protein>
<dbReference type="AlphaFoldDB" id="A0AA39IP91"/>
<proteinExistence type="predicted"/>
<name>A0AA39IP91_9BILA</name>
<keyword evidence="3" id="KW-1185">Reference proteome</keyword>
<comment type="caution">
    <text evidence="2">The sequence shown here is derived from an EMBL/GenBank/DDBJ whole genome shotgun (WGS) entry which is preliminary data.</text>
</comment>
<dbReference type="EMBL" id="JAUCMV010000001">
    <property type="protein sequence ID" value="KAK0427926.1"/>
    <property type="molecule type" value="Genomic_DNA"/>
</dbReference>